<organism evidence="1 2">
    <name type="scientific">Synechocystis sp. (strain ATCC 27184 / PCC 6803 / Kazusa)</name>
    <dbReference type="NCBI Taxonomy" id="1111708"/>
    <lineage>
        <taxon>Bacteria</taxon>
        <taxon>Bacillati</taxon>
        <taxon>Cyanobacteriota</taxon>
        <taxon>Cyanophyceae</taxon>
        <taxon>Synechococcales</taxon>
        <taxon>Merismopediaceae</taxon>
        <taxon>Synechocystis</taxon>
    </lineage>
</organism>
<dbReference type="Proteomes" id="UP000001425">
    <property type="component" value="Chromosome"/>
</dbReference>
<gene>
    <name evidence="1" type="ordered locus">sll0265</name>
</gene>
<keyword evidence="2" id="KW-1185">Reference proteome</keyword>
<dbReference type="InParanoid" id="P74402"/>
<evidence type="ECO:0000313" key="1">
    <source>
        <dbReference type="EMBL" id="BAA18499.1"/>
    </source>
</evidence>
<evidence type="ECO:0000313" key="2">
    <source>
        <dbReference type="Proteomes" id="UP000001425"/>
    </source>
</evidence>
<dbReference type="CDD" id="cd00657">
    <property type="entry name" value="Ferritin_like"/>
    <property type="match status" value="1"/>
</dbReference>
<protein>
    <submittedName>
        <fullName evidence="1">Sll0265 protein</fullName>
    </submittedName>
</protein>
<dbReference type="EMBL" id="BA000022">
    <property type="protein sequence ID" value="BAA18499.1"/>
    <property type="molecule type" value="Genomic_DNA"/>
</dbReference>
<dbReference type="AlphaFoldDB" id="P74402"/>
<name>P74402_SYNY3</name>
<proteinExistence type="predicted"/>
<dbReference type="InterPro" id="IPR009078">
    <property type="entry name" value="Ferritin-like_SF"/>
</dbReference>
<dbReference type="PIR" id="S76240">
    <property type="entry name" value="S76240"/>
</dbReference>
<dbReference type="EnsemblBacteria" id="BAA18499">
    <property type="protein sequence ID" value="BAA18499"/>
    <property type="gene ID" value="BAA18499"/>
</dbReference>
<accession>P74402</accession>
<dbReference type="eggNOG" id="COG1633">
    <property type="taxonomic scope" value="Bacteria"/>
</dbReference>
<dbReference type="KEGG" id="syn:sll0265"/>
<dbReference type="STRING" id="1148.gene:10499380"/>
<reference evidence="1 2" key="2">
    <citation type="journal article" date="1996" name="DNA Res.">
        <title>Sequence analysis of the genome of the unicellular cyanobacterium Synechocystis sp. strain PCC6803. II. Sequence determination of the entire genome and assignment of potential protein-coding regions.</title>
        <authorList>
            <person name="Kaneko T."/>
            <person name="Sato S."/>
            <person name="Kotani H."/>
            <person name="Tanaka A."/>
            <person name="Asamizu E."/>
            <person name="Nakamura Y."/>
            <person name="Miyajima N."/>
            <person name="Hirosawa M."/>
            <person name="Sugiura M."/>
            <person name="Sasamoto S."/>
            <person name="Kimura T."/>
            <person name="Hosouchi T."/>
            <person name="Matsuno A."/>
            <person name="Muraki A."/>
            <person name="Nakazaki N."/>
            <person name="Naruo K."/>
            <person name="Okumura S."/>
            <person name="Shimpo S."/>
            <person name="Takeuchi C."/>
            <person name="Wada T."/>
            <person name="Watanabe A."/>
            <person name="Yamada M."/>
            <person name="Yasuda M."/>
            <person name="Tabata S."/>
        </authorList>
    </citation>
    <scope>NUCLEOTIDE SEQUENCE [LARGE SCALE GENOMIC DNA]</scope>
    <source>
        <strain evidence="2">ATCC 27184 / PCC 6803 / Kazusa</strain>
    </source>
</reference>
<dbReference type="SUPFAM" id="SSF47240">
    <property type="entry name" value="Ferritin-like"/>
    <property type="match status" value="1"/>
</dbReference>
<dbReference type="PaxDb" id="1148-1653586"/>
<sequence>MAQTVSGFNLPSLASGDRLHRIFASALDRPREEETLDLTQKLYWPAEYFGLNQVTIFQQASAVEQATILAIANQDLLTEIYWVEQAGMGYMAKMSLLAETCEERILYSLFAADEAQHLCQIEQFFQQKPEFNQDSFLSFMGQLLEADDKALLLTMVQVVLEGWGLSHYRSLAHHCRDNHLQATLQGFLAAEARHHAAGVQQLQTWPYEQQSLDNIYQALREFLHMVQVGPQRLVKAIEQGKGYLSPGDRQKIFQELKTEENSQQKLNLLRSLMNHGVPPEIIIRLEGQQCFLPYSAEQCVL</sequence>
<reference evidence="1 2" key="1">
    <citation type="journal article" date="1995" name="DNA Res.">
        <title>Sequence analysis of the genome of the unicellular cyanobacterium Synechocystis sp. strain PCC6803. I. Sequence features in the 1 Mb region from map positions 64% to 92% of the genome.</title>
        <authorList>
            <person name="Kaneko T."/>
            <person name="Tanaka A."/>
            <person name="Sato S."/>
            <person name="Kotani H."/>
            <person name="Sazuka T."/>
            <person name="Miyajima N."/>
            <person name="Sugiura M."/>
            <person name="Tabata S."/>
        </authorList>
    </citation>
    <scope>NUCLEOTIDE SEQUENCE [LARGE SCALE GENOMIC DNA]</scope>
    <source>
        <strain evidence="2">ATCC 27184 / PCC 6803 / Kazusa</strain>
    </source>
</reference>